<dbReference type="InterPro" id="IPR004845">
    <property type="entry name" value="T2SS_GspD_CS"/>
</dbReference>
<dbReference type="InterPro" id="IPR004846">
    <property type="entry name" value="T2SS/T3SS_dom"/>
</dbReference>
<dbReference type="Pfam" id="PF00263">
    <property type="entry name" value="Secretin"/>
    <property type="match status" value="1"/>
</dbReference>
<keyword evidence="9" id="KW-1185">Reference proteome</keyword>
<organism evidence="6 8">
    <name type="scientific">Geomonas paludis</name>
    <dbReference type="NCBI Taxonomy" id="2740185"/>
    <lineage>
        <taxon>Bacteria</taxon>
        <taxon>Pseudomonadati</taxon>
        <taxon>Thermodesulfobacteriota</taxon>
        <taxon>Desulfuromonadia</taxon>
        <taxon>Geobacterales</taxon>
        <taxon>Geobacteraceae</taxon>
        <taxon>Geomonas</taxon>
    </lineage>
</organism>
<evidence type="ECO:0000313" key="6">
    <source>
        <dbReference type="EMBL" id="GFO64314.1"/>
    </source>
</evidence>
<evidence type="ECO:0000313" key="8">
    <source>
        <dbReference type="Proteomes" id="UP000568888"/>
    </source>
</evidence>
<reference evidence="7" key="3">
    <citation type="submission" date="2022-04" db="EMBL/GenBank/DDBJ databases">
        <authorList>
            <person name="Liu G."/>
        </authorList>
    </citation>
    <scope>NUCLEOTIDE SEQUENCE</scope>
    <source>
        <strain evidence="7">RG22</strain>
    </source>
</reference>
<dbReference type="PANTHER" id="PTHR30332:SF17">
    <property type="entry name" value="TYPE IV PILIATION SYSTEM PROTEIN DR_0774-RELATED"/>
    <property type="match status" value="1"/>
</dbReference>
<evidence type="ECO:0000259" key="4">
    <source>
        <dbReference type="Pfam" id="PF00263"/>
    </source>
</evidence>
<evidence type="ECO:0000313" key="9">
    <source>
        <dbReference type="Proteomes" id="UP000831485"/>
    </source>
</evidence>
<feature type="chain" id="PRO_5027639053" evidence="3">
    <location>
        <begin position="29"/>
        <end position="484"/>
    </location>
</feature>
<dbReference type="Proteomes" id="UP000831485">
    <property type="component" value="Chromosome"/>
</dbReference>
<dbReference type="PRINTS" id="PR00811">
    <property type="entry name" value="BCTERIALGSPD"/>
</dbReference>
<sequence>MIIVLKKQLQLLAWALLVTCTCVTAAHAGVPLEVGLYKSILVDFKSQNKKIVLVTLANTKKEAKEKDVDETVAVPKPGTADASNVVAASAVRKRTSETDTGNTNKFVVPEVLSEYVLKLDGISIGSTSMIIWTKGEGDERPVPTFFDLRVVGDRDTIQSQMKEMAPKDAIEVQYANDTVVLSGNVANDQTRTKAQDLAKAFSAKVINNITVNEPQQVLLQVKVAQVDKTSLKKLGISFLVKGNTAEGFSNLIGGPDGKATGVGTGIGNFASLDTFQAGVSYFPAGISSVLQALSSKGLAKVLAEPNLLVKSSQEGNFLAGSKVPIAIIESTNGQATTSIKYEPIGIKLKFKPEVLENGMIALKINPAEVSSIQGFLPVNGYPIIDSRTVDTSVELRDGESLILAGLLQEEEVKNMSKIPLLGDIPILGALFRSSSKDITEKELVFFITPKLVKPTLPGGKTELPTDKKLTPEQEKELSWMPLGE</sequence>
<reference evidence="6" key="2">
    <citation type="journal article" date="2021" name="Int. J. Syst. Evol. Microbiol.">
        <title>Geomonas silvestris sp. nov., Geomonas paludis sp. nov. and Geomonas limicola sp. nov., isolated from terrestrial environments, and emended description of the genus Geomonas.</title>
        <authorList>
            <person name="Itoh H."/>
            <person name="Xu Z."/>
            <person name="Masuda Y."/>
            <person name="Ushijima N."/>
            <person name="Hayakawa C."/>
            <person name="Shiratori Y."/>
            <person name="Senoo K."/>
        </authorList>
    </citation>
    <scope>NUCLEOTIDE SEQUENCE</scope>
    <source>
        <strain evidence="6">Red736</strain>
    </source>
</reference>
<feature type="region of interest" description="Disordered" evidence="2">
    <location>
        <begin position="457"/>
        <end position="484"/>
    </location>
</feature>
<protein>
    <submittedName>
        <fullName evidence="7">BON domain-containing protein</fullName>
    </submittedName>
</protein>
<evidence type="ECO:0000256" key="1">
    <source>
        <dbReference type="RuleBase" id="RU004003"/>
    </source>
</evidence>
<dbReference type="AlphaFoldDB" id="A0A6V8MWW1"/>
<dbReference type="InterPro" id="IPR001775">
    <property type="entry name" value="GspD/PilQ"/>
</dbReference>
<dbReference type="InterPro" id="IPR050810">
    <property type="entry name" value="Bact_Secretion_Sys_Channel"/>
</dbReference>
<feature type="domain" description="BON" evidence="5">
    <location>
        <begin position="155"/>
        <end position="212"/>
    </location>
</feature>
<reference evidence="8" key="1">
    <citation type="submission" date="2020-06" db="EMBL/GenBank/DDBJ databases">
        <title>Draft genomic sequecing of Geomonas sp. Red736.</title>
        <authorList>
            <person name="Itoh H."/>
            <person name="Xu Z.X."/>
            <person name="Ushijima N."/>
            <person name="Masuda Y."/>
            <person name="Shiratori Y."/>
            <person name="Senoo K."/>
        </authorList>
    </citation>
    <scope>NUCLEOTIDE SEQUENCE [LARGE SCALE GENOMIC DNA]</scope>
    <source>
        <strain evidence="8">Red736</strain>
    </source>
</reference>
<evidence type="ECO:0000256" key="3">
    <source>
        <dbReference type="SAM" id="SignalP"/>
    </source>
</evidence>
<dbReference type="PRINTS" id="PR01032">
    <property type="entry name" value="PHAGEIV"/>
</dbReference>
<evidence type="ECO:0000256" key="2">
    <source>
        <dbReference type="SAM" id="MobiDB-lite"/>
    </source>
</evidence>
<keyword evidence="3" id="KW-0732">Signal</keyword>
<feature type="domain" description="Type II/III secretion system secretin-like" evidence="4">
    <location>
        <begin position="292"/>
        <end position="453"/>
    </location>
</feature>
<dbReference type="Pfam" id="PF04972">
    <property type="entry name" value="BON"/>
    <property type="match status" value="1"/>
</dbReference>
<accession>A0A6V8MWW1</accession>
<comment type="similarity">
    <text evidence="1">Belongs to the bacterial secretin family.</text>
</comment>
<dbReference type="PANTHER" id="PTHR30332">
    <property type="entry name" value="PROBABLE GENERAL SECRETION PATHWAY PROTEIN D"/>
    <property type="match status" value="1"/>
</dbReference>
<dbReference type="GO" id="GO:0015627">
    <property type="term" value="C:type II protein secretion system complex"/>
    <property type="evidence" value="ECO:0007669"/>
    <property type="project" value="TreeGrafter"/>
</dbReference>
<dbReference type="RefSeq" id="WP_183347254.1">
    <property type="nucleotide sequence ID" value="NZ_BLXY01000003.1"/>
</dbReference>
<name>A0A6V8MWW1_9BACT</name>
<dbReference type="PROSITE" id="PS00875">
    <property type="entry name" value="T2SP_D"/>
    <property type="match status" value="1"/>
</dbReference>
<evidence type="ECO:0000313" key="7">
    <source>
        <dbReference type="EMBL" id="UPU34331.1"/>
    </source>
</evidence>
<dbReference type="GO" id="GO:0009306">
    <property type="term" value="P:protein secretion"/>
    <property type="evidence" value="ECO:0007669"/>
    <property type="project" value="InterPro"/>
</dbReference>
<feature type="compositionally biased region" description="Basic and acidic residues" evidence="2">
    <location>
        <begin position="463"/>
        <end position="477"/>
    </location>
</feature>
<gene>
    <name evidence="6" type="ORF">GMPD_22330</name>
    <name evidence="7" type="ORF">M1B72_12810</name>
</gene>
<dbReference type="InterPro" id="IPR007055">
    <property type="entry name" value="BON_dom"/>
</dbReference>
<dbReference type="Proteomes" id="UP000568888">
    <property type="component" value="Unassembled WGS sequence"/>
</dbReference>
<proteinExistence type="inferred from homology"/>
<evidence type="ECO:0000259" key="5">
    <source>
        <dbReference type="Pfam" id="PF04972"/>
    </source>
</evidence>
<dbReference type="EMBL" id="BLXY01000003">
    <property type="protein sequence ID" value="GFO64314.1"/>
    <property type="molecule type" value="Genomic_DNA"/>
</dbReference>
<feature type="signal peptide" evidence="3">
    <location>
        <begin position="1"/>
        <end position="28"/>
    </location>
</feature>
<dbReference type="EMBL" id="CP096574">
    <property type="protein sequence ID" value="UPU34331.1"/>
    <property type="molecule type" value="Genomic_DNA"/>
</dbReference>